<reference evidence="2" key="1">
    <citation type="submission" date="2016-11" db="UniProtKB">
        <authorList>
            <consortium name="WormBaseParasite"/>
        </authorList>
    </citation>
    <scope>IDENTIFICATION</scope>
    <source>
        <strain evidence="2">KR3021</strain>
    </source>
</reference>
<proteinExistence type="predicted"/>
<dbReference type="WBParaSite" id="RSKR_0000452900.1">
    <property type="protein sequence ID" value="RSKR_0000452900.1"/>
    <property type="gene ID" value="RSKR_0000452900"/>
</dbReference>
<evidence type="ECO:0000313" key="2">
    <source>
        <dbReference type="WBParaSite" id="RSKR_0000452900.1"/>
    </source>
</evidence>
<sequence length="675" mass="75473">MKFVQVLTVFLVTLITCSYSFNLPSFSHKNCKKFKCHPSSNCKDTNDGPICVCAKNRKGIFCEFFANICLTENPCKNNSICYSDEFTGKINCWCDKSKYSGKFCEIKVDMCASNGKKLCGAGSCVTSETSGYECKCPENVTGSHCEIAKVQNITEDVKTQEEDDKLESVTVDKVKLPYSQCFDGQFCKNVSNNNICNNECNTEACLFDGNDCIEKKAAKNLTEFCYKVFGDNICNEECNISQFQFDGSDCVEKTNVLSGEIILILNTTVDNFNSKKQKYFADMSNNLRVTVKEKFDSDVKVVNVTNIKISITVDTSSCISSIQQQCFTNLDSIADFINNDKQLFDQYGVPVYEAYQKRSSSQISLNIPVFYQVVAFCFFATPMEYMTQLHYYCDMGITLSMNLPINITDVNTSEPTNGDKPLHTLLFSKNNSCENTLIGNIRFLVSNNCNIEGENKLGQTPLIIAVKYRLLKVAQELIILGANVNAKDNDSFTSLMHCAMNGDIEMGKLLLKNRKLNINAFDSYGRSALTLAIISDMVNVLDFVELLQKHSIDADNVGDQKCMNFSGKSALHYAVEFENTELIKLLCLGSNANVNIVTLEKKTPLMMACEKGSMKVVNTLTDCKADPLLKDKYGSTAADLAMKNHPHIAEYLNDFKSEKSEEKIEKINRKRKSGD</sequence>
<dbReference type="Proteomes" id="UP000095286">
    <property type="component" value="Unplaced"/>
</dbReference>
<name>A0AC35TVF9_9BILA</name>
<protein>
    <submittedName>
        <fullName evidence="2">ANK_REP_REGION domain-containing protein</fullName>
    </submittedName>
</protein>
<evidence type="ECO:0000313" key="1">
    <source>
        <dbReference type="Proteomes" id="UP000095286"/>
    </source>
</evidence>
<accession>A0AC35TVF9</accession>
<organism evidence="1 2">
    <name type="scientific">Rhabditophanes sp. KR3021</name>
    <dbReference type="NCBI Taxonomy" id="114890"/>
    <lineage>
        <taxon>Eukaryota</taxon>
        <taxon>Metazoa</taxon>
        <taxon>Ecdysozoa</taxon>
        <taxon>Nematoda</taxon>
        <taxon>Chromadorea</taxon>
        <taxon>Rhabditida</taxon>
        <taxon>Tylenchina</taxon>
        <taxon>Panagrolaimomorpha</taxon>
        <taxon>Strongyloidoidea</taxon>
        <taxon>Alloionematidae</taxon>
        <taxon>Rhabditophanes</taxon>
    </lineage>
</organism>